<evidence type="ECO:0000256" key="1">
    <source>
        <dbReference type="SAM" id="MobiDB-lite"/>
    </source>
</evidence>
<protein>
    <submittedName>
        <fullName evidence="3">Uncharacterized protein</fullName>
    </submittedName>
</protein>
<feature type="signal peptide" evidence="2">
    <location>
        <begin position="1"/>
        <end position="21"/>
    </location>
</feature>
<feature type="chain" id="PRO_5008378804" evidence="2">
    <location>
        <begin position="22"/>
        <end position="199"/>
    </location>
</feature>
<dbReference type="RefSeq" id="WP_067205438.1">
    <property type="nucleotide sequence ID" value="NZ_FLOC01000002.1"/>
</dbReference>
<dbReference type="Proteomes" id="UP000092627">
    <property type="component" value="Unassembled WGS sequence"/>
</dbReference>
<organism evidence="3 4">
    <name type="scientific">Marinomonas aquimarina</name>
    <dbReference type="NCBI Taxonomy" id="295068"/>
    <lineage>
        <taxon>Bacteria</taxon>
        <taxon>Pseudomonadati</taxon>
        <taxon>Pseudomonadota</taxon>
        <taxon>Gammaproteobacteria</taxon>
        <taxon>Oceanospirillales</taxon>
        <taxon>Oceanospirillaceae</taxon>
        <taxon>Marinomonas</taxon>
    </lineage>
</organism>
<feature type="compositionally biased region" description="Acidic residues" evidence="1">
    <location>
        <begin position="147"/>
        <end position="158"/>
    </location>
</feature>
<gene>
    <name evidence="3" type="ORF">MAQ5080_00455</name>
</gene>
<feature type="region of interest" description="Disordered" evidence="1">
    <location>
        <begin position="147"/>
        <end position="199"/>
    </location>
</feature>
<dbReference type="AlphaFoldDB" id="A0A1A8T5G2"/>
<keyword evidence="2" id="KW-0732">Signal</keyword>
<keyword evidence="4" id="KW-1185">Reference proteome</keyword>
<evidence type="ECO:0000256" key="2">
    <source>
        <dbReference type="SAM" id="SignalP"/>
    </source>
</evidence>
<dbReference type="EMBL" id="FLOC01000002">
    <property type="protein sequence ID" value="SBS26208.1"/>
    <property type="molecule type" value="Genomic_DNA"/>
</dbReference>
<name>A0A1A8T5G2_9GAMM</name>
<feature type="compositionally biased region" description="Polar residues" evidence="1">
    <location>
        <begin position="181"/>
        <end position="190"/>
    </location>
</feature>
<accession>A0A1A8T5G2</accession>
<evidence type="ECO:0000313" key="3">
    <source>
        <dbReference type="EMBL" id="SBS26208.1"/>
    </source>
</evidence>
<sequence length="199" mass="22234">MFWNKITTVSLLSLTSATLYAQTIRVEPVEVMYGDQIFSGQHQVVLSSPEDVTIIPAQQPKNSILANMVVSANPSKLSYLEESAIAKREQEIYREVNQRTKDSPFTVLFTGHIPEEIQQKRLSMMPEIGIFGDQKEKLEEDQAELYPEENASLDEGEFTEVVPGNRVQPSDAAPQAPESEPVNQAELTNEQKLEQLIGG</sequence>
<proteinExistence type="predicted"/>
<dbReference type="OrthoDB" id="6103581at2"/>
<reference evidence="3 4" key="1">
    <citation type="submission" date="2016-06" db="EMBL/GenBank/DDBJ databases">
        <authorList>
            <person name="Kjaerup R.B."/>
            <person name="Dalgaard T.S."/>
            <person name="Juul-Madsen H.R."/>
        </authorList>
    </citation>
    <scope>NUCLEOTIDE SEQUENCE [LARGE SCALE GENOMIC DNA]</scope>
    <source>
        <strain evidence="3 4">CECT 5080</strain>
    </source>
</reference>
<evidence type="ECO:0000313" key="4">
    <source>
        <dbReference type="Proteomes" id="UP000092627"/>
    </source>
</evidence>